<dbReference type="PANTHER" id="PTHR36578">
    <property type="entry name" value="CHROMOSOME 15, WHOLE GENOME SHOTGUN SEQUENCE"/>
    <property type="match status" value="1"/>
</dbReference>
<feature type="chain" id="PRO_5025387711" description="Apple domain-containing protein" evidence="1">
    <location>
        <begin position="20"/>
        <end position="368"/>
    </location>
</feature>
<name>A0A6A6ZTW2_9PLEO</name>
<dbReference type="OrthoDB" id="271448at2759"/>
<keyword evidence="1" id="KW-0732">Signal</keyword>
<organism evidence="2 3">
    <name type="scientific">Ophiobolus disseminans</name>
    <dbReference type="NCBI Taxonomy" id="1469910"/>
    <lineage>
        <taxon>Eukaryota</taxon>
        <taxon>Fungi</taxon>
        <taxon>Dikarya</taxon>
        <taxon>Ascomycota</taxon>
        <taxon>Pezizomycotina</taxon>
        <taxon>Dothideomycetes</taxon>
        <taxon>Pleosporomycetidae</taxon>
        <taxon>Pleosporales</taxon>
        <taxon>Pleosporineae</taxon>
        <taxon>Phaeosphaeriaceae</taxon>
        <taxon>Ophiobolus</taxon>
    </lineage>
</organism>
<evidence type="ECO:0008006" key="4">
    <source>
        <dbReference type="Google" id="ProtNLM"/>
    </source>
</evidence>
<proteinExistence type="predicted"/>
<accession>A0A6A6ZTW2</accession>
<dbReference type="PANTHER" id="PTHR36578:SF1">
    <property type="entry name" value="APPLE DOMAIN-CONTAINING PROTEIN"/>
    <property type="match status" value="1"/>
</dbReference>
<protein>
    <recommendedName>
        <fullName evidence="4">Apple domain-containing protein</fullName>
    </recommendedName>
</protein>
<dbReference type="EMBL" id="MU006230">
    <property type="protein sequence ID" value="KAF2824283.1"/>
    <property type="molecule type" value="Genomic_DNA"/>
</dbReference>
<evidence type="ECO:0000313" key="3">
    <source>
        <dbReference type="Proteomes" id="UP000799424"/>
    </source>
</evidence>
<evidence type="ECO:0000313" key="2">
    <source>
        <dbReference type="EMBL" id="KAF2824283.1"/>
    </source>
</evidence>
<keyword evidence="3" id="KW-1185">Reference proteome</keyword>
<reference evidence="2" key="1">
    <citation type="journal article" date="2020" name="Stud. Mycol.">
        <title>101 Dothideomycetes genomes: a test case for predicting lifestyles and emergence of pathogens.</title>
        <authorList>
            <person name="Haridas S."/>
            <person name="Albert R."/>
            <person name="Binder M."/>
            <person name="Bloem J."/>
            <person name="Labutti K."/>
            <person name="Salamov A."/>
            <person name="Andreopoulos B."/>
            <person name="Baker S."/>
            <person name="Barry K."/>
            <person name="Bills G."/>
            <person name="Bluhm B."/>
            <person name="Cannon C."/>
            <person name="Castanera R."/>
            <person name="Culley D."/>
            <person name="Daum C."/>
            <person name="Ezra D."/>
            <person name="Gonzalez J."/>
            <person name="Henrissat B."/>
            <person name="Kuo A."/>
            <person name="Liang C."/>
            <person name="Lipzen A."/>
            <person name="Lutzoni F."/>
            <person name="Magnuson J."/>
            <person name="Mondo S."/>
            <person name="Nolan M."/>
            <person name="Ohm R."/>
            <person name="Pangilinan J."/>
            <person name="Park H.-J."/>
            <person name="Ramirez L."/>
            <person name="Alfaro M."/>
            <person name="Sun H."/>
            <person name="Tritt A."/>
            <person name="Yoshinaga Y."/>
            <person name="Zwiers L.-H."/>
            <person name="Turgeon B."/>
            <person name="Goodwin S."/>
            <person name="Spatafora J."/>
            <person name="Crous P."/>
            <person name="Grigoriev I."/>
        </authorList>
    </citation>
    <scope>NUCLEOTIDE SEQUENCE</scope>
    <source>
        <strain evidence="2">CBS 113818</strain>
    </source>
</reference>
<dbReference type="Proteomes" id="UP000799424">
    <property type="component" value="Unassembled WGS sequence"/>
</dbReference>
<feature type="signal peptide" evidence="1">
    <location>
        <begin position="1"/>
        <end position="19"/>
    </location>
</feature>
<sequence length="368" mass="39025">MRYSFAAASALALCNLTTALPQVINIKAALAVLTPSAGLGPSMEDPTPLPISYNQAAATRSVADAVATGGVLKREVGDACALQPKGAGIVPGDGSAAAYLDPKSCLRKAALAAGTPSGYKKEFVDATGSTQQIGYLTYKTIKDGTYNVQQCASFCDSETFCLGFNIYFERDPQYKPAPKCPNPKPTTNVKCSIYGYPVTQGSATNKGQWREKFQVVVAGSNGYSKLRPSCKAAPTVESFKAPTNLNAAINAPLIKKNGSDYDTYNGMRLFNENPFDPSLCAAACQAQTKFDREHLVDANGEYKPCNFFTSYILTKNGIPLGTYCALYTQSWGKSYATNIGYQSGADAYSVICAASYSATIPDSGKIPA</sequence>
<evidence type="ECO:0000256" key="1">
    <source>
        <dbReference type="SAM" id="SignalP"/>
    </source>
</evidence>
<gene>
    <name evidence="2" type="ORF">CC86DRAFT_457096</name>
</gene>
<dbReference type="AlphaFoldDB" id="A0A6A6ZTW2"/>